<organism evidence="2 3">
    <name type="scientific">Campylobacter magnus</name>
    <dbReference type="NCBI Taxonomy" id="3026462"/>
    <lineage>
        <taxon>Bacteria</taxon>
        <taxon>Pseudomonadati</taxon>
        <taxon>Campylobacterota</taxon>
        <taxon>Epsilonproteobacteria</taxon>
        <taxon>Campylobacterales</taxon>
        <taxon>Campylobacteraceae</taxon>
        <taxon>Campylobacter</taxon>
    </lineage>
</organism>
<keyword evidence="3" id="KW-1185">Reference proteome</keyword>
<reference evidence="2 3" key="1">
    <citation type="submission" date="2023-06" db="EMBL/GenBank/DDBJ databases">
        <title>Campylobacter magnum sp. nov., isolated from cecal contents of domestic pigs (Sus scrofa domesticus).</title>
        <authorList>
            <person name="Papic B."/>
            <person name="Gruntar I."/>
        </authorList>
    </citation>
    <scope>NUCLEOTIDE SEQUENCE [LARGE SCALE GENOMIC DNA]</scope>
    <source>
        <strain evidence="3">34484-21</strain>
    </source>
</reference>
<proteinExistence type="predicted"/>
<evidence type="ECO:0000256" key="1">
    <source>
        <dbReference type="SAM" id="Phobius"/>
    </source>
</evidence>
<gene>
    <name evidence="2" type="ORF">Q2362_01350</name>
</gene>
<dbReference type="Proteomes" id="UP001171111">
    <property type="component" value="Unassembled WGS sequence"/>
</dbReference>
<dbReference type="PANTHER" id="PTHR47755:SF1">
    <property type="entry name" value="CELL DIVISION PROTEIN FTSX"/>
    <property type="match status" value="1"/>
</dbReference>
<dbReference type="EMBL" id="JAULJQ010000001">
    <property type="protein sequence ID" value="MDO2408746.1"/>
    <property type="molecule type" value="Genomic_DNA"/>
</dbReference>
<dbReference type="RefSeq" id="WP_302243484.1">
    <property type="nucleotide sequence ID" value="NZ_JAULJQ010000001.1"/>
</dbReference>
<feature type="transmembrane region" description="Helical" evidence="1">
    <location>
        <begin position="199"/>
        <end position="222"/>
    </location>
</feature>
<dbReference type="PANTHER" id="PTHR47755">
    <property type="entry name" value="CELL DIVISION PROTEIN FTSX"/>
    <property type="match status" value="1"/>
</dbReference>
<evidence type="ECO:0000313" key="3">
    <source>
        <dbReference type="Proteomes" id="UP001171111"/>
    </source>
</evidence>
<evidence type="ECO:0000313" key="2">
    <source>
        <dbReference type="EMBL" id="MDO2408746.1"/>
    </source>
</evidence>
<keyword evidence="2" id="KW-0132">Cell division</keyword>
<feature type="transmembrane region" description="Helical" evidence="1">
    <location>
        <begin position="242"/>
        <end position="263"/>
    </location>
</feature>
<dbReference type="GO" id="GO:0051301">
    <property type="term" value="P:cell division"/>
    <property type="evidence" value="ECO:0007669"/>
    <property type="project" value="UniProtKB-KW"/>
</dbReference>
<feature type="transmembrane region" description="Helical" evidence="1">
    <location>
        <begin position="143"/>
        <end position="165"/>
    </location>
</feature>
<keyword evidence="2" id="KW-0131">Cell cycle</keyword>
<protein>
    <submittedName>
        <fullName evidence="2">Cell division protein FtsX</fullName>
    </submittedName>
</protein>
<keyword evidence="1" id="KW-0812">Transmembrane</keyword>
<keyword evidence="1" id="KW-0472">Membrane</keyword>
<dbReference type="InterPro" id="IPR004513">
    <property type="entry name" value="FtsX"/>
</dbReference>
<keyword evidence="1" id="KW-1133">Transmembrane helix</keyword>
<comment type="caution">
    <text evidence="2">The sequence shown here is derived from an EMBL/GenBank/DDBJ whole genome shotgun (WGS) entry which is preliminary data.</text>
</comment>
<name>A0ABT8T909_9BACT</name>
<sequence>MRSLKNHFGVILPLFVLLFAIEFSVVAGKILSDYESSMSDEYNIIAVSQKELSDEVFKSRIPSFKNAILLDAKPVLDRLKGQMSDKNLKELENSLPKFYSIKLNILPSPTFMAKIERDLLGIEGVSKVETFAKTHDKVYRMLVLFKAVAQGFTALIALMGITLIFKQMRIWLYEHRRRIEVMSDLGASFWLKASRLYKLAIADSIVATALVCAIYIFIPSLLSSVLFSVGFSMPSINIVNDAVILLAASVSISIITVSVVMLFSKASYDF</sequence>
<accession>A0ABT8T909</accession>